<dbReference type="Pfam" id="PF07730">
    <property type="entry name" value="HisKA_3"/>
    <property type="match status" value="1"/>
</dbReference>
<reference evidence="12 13" key="1">
    <citation type="submission" date="2019-10" db="EMBL/GenBank/DDBJ databases">
        <title>Georgenia wutianyii sp. nov. and Georgenia yuyongxinii sp. nov. isolated from plateau pika (Ochotona curzoniae) in the Qinghai-Tibet plateau of China.</title>
        <authorList>
            <person name="Tian Z."/>
        </authorList>
    </citation>
    <scope>NUCLEOTIDE SEQUENCE [LARGE SCALE GENOMIC DNA]</scope>
    <source>
        <strain evidence="12 13">JCM 19765</strain>
    </source>
</reference>
<dbReference type="SMART" id="SM00387">
    <property type="entry name" value="HATPase_c"/>
    <property type="match status" value="1"/>
</dbReference>
<dbReference type="Gene3D" id="3.30.450.40">
    <property type="match status" value="1"/>
</dbReference>
<dbReference type="InterPro" id="IPR036890">
    <property type="entry name" value="HATPase_C_sf"/>
</dbReference>
<evidence type="ECO:0000256" key="4">
    <source>
        <dbReference type="ARBA" id="ARBA00022692"/>
    </source>
</evidence>
<dbReference type="SUPFAM" id="SSF55874">
    <property type="entry name" value="ATPase domain of HSP90 chaperone/DNA topoisomerase II/histidine kinase"/>
    <property type="match status" value="1"/>
</dbReference>
<organism evidence="12 13">
    <name type="scientific">Georgenia subflava</name>
    <dbReference type="NCBI Taxonomy" id="1622177"/>
    <lineage>
        <taxon>Bacteria</taxon>
        <taxon>Bacillati</taxon>
        <taxon>Actinomycetota</taxon>
        <taxon>Actinomycetes</taxon>
        <taxon>Micrococcales</taxon>
        <taxon>Bogoriellaceae</taxon>
        <taxon>Georgenia</taxon>
    </lineage>
</organism>
<keyword evidence="6" id="KW-1133">Transmembrane helix</keyword>
<dbReference type="PROSITE" id="PS50112">
    <property type="entry name" value="PAS"/>
    <property type="match status" value="1"/>
</dbReference>
<evidence type="ECO:0000256" key="3">
    <source>
        <dbReference type="ARBA" id="ARBA00022679"/>
    </source>
</evidence>
<dbReference type="InterPro" id="IPR003594">
    <property type="entry name" value="HATPase_dom"/>
</dbReference>
<keyword evidence="4" id="KW-0812">Transmembrane</keyword>
<evidence type="ECO:0000256" key="6">
    <source>
        <dbReference type="ARBA" id="ARBA00022989"/>
    </source>
</evidence>
<dbReference type="GO" id="GO:0046983">
    <property type="term" value="F:protein dimerization activity"/>
    <property type="evidence" value="ECO:0007669"/>
    <property type="project" value="InterPro"/>
</dbReference>
<dbReference type="PANTHER" id="PTHR24421:SF37">
    <property type="entry name" value="SENSOR HISTIDINE KINASE NARS"/>
    <property type="match status" value="1"/>
</dbReference>
<accession>A0A6N7EHS0</accession>
<dbReference type="Proteomes" id="UP000437709">
    <property type="component" value="Unassembled WGS sequence"/>
</dbReference>
<dbReference type="SUPFAM" id="SSF55781">
    <property type="entry name" value="GAF domain-like"/>
    <property type="match status" value="1"/>
</dbReference>
<proteinExistence type="predicted"/>
<evidence type="ECO:0000256" key="8">
    <source>
        <dbReference type="ARBA" id="ARBA00023136"/>
    </source>
</evidence>
<dbReference type="AlphaFoldDB" id="A0A6N7EHS0"/>
<evidence type="ECO:0000259" key="10">
    <source>
        <dbReference type="PROSITE" id="PS50109"/>
    </source>
</evidence>
<protein>
    <submittedName>
        <fullName evidence="12">PAS domain S-box protein</fullName>
    </submittedName>
</protein>
<evidence type="ECO:0000256" key="2">
    <source>
        <dbReference type="ARBA" id="ARBA00022475"/>
    </source>
</evidence>
<dbReference type="Pfam" id="PF02518">
    <property type="entry name" value="HATPase_c"/>
    <property type="match status" value="1"/>
</dbReference>
<dbReference type="Pfam" id="PF00989">
    <property type="entry name" value="PAS"/>
    <property type="match status" value="1"/>
</dbReference>
<dbReference type="Pfam" id="PF13185">
    <property type="entry name" value="GAF_2"/>
    <property type="match status" value="1"/>
</dbReference>
<dbReference type="Gene3D" id="3.30.450.20">
    <property type="entry name" value="PAS domain"/>
    <property type="match status" value="1"/>
</dbReference>
<keyword evidence="7" id="KW-0902">Two-component regulatory system</keyword>
<keyword evidence="13" id="KW-1185">Reference proteome</keyword>
<dbReference type="CDD" id="cd16917">
    <property type="entry name" value="HATPase_UhpB-NarQ-NarX-like"/>
    <property type="match status" value="1"/>
</dbReference>
<dbReference type="RefSeq" id="WP_152194785.1">
    <property type="nucleotide sequence ID" value="NZ_VUKD01000002.1"/>
</dbReference>
<keyword evidence="2" id="KW-1003">Cell membrane</keyword>
<dbReference type="EMBL" id="WHPC01000016">
    <property type="protein sequence ID" value="MPV36663.1"/>
    <property type="molecule type" value="Genomic_DNA"/>
</dbReference>
<feature type="domain" description="PAS" evidence="11">
    <location>
        <begin position="33"/>
        <end position="88"/>
    </location>
</feature>
<dbReference type="SUPFAM" id="SSF55785">
    <property type="entry name" value="PYP-like sensor domain (PAS domain)"/>
    <property type="match status" value="1"/>
</dbReference>
<dbReference type="PANTHER" id="PTHR24421">
    <property type="entry name" value="NITRATE/NITRITE SENSOR PROTEIN NARX-RELATED"/>
    <property type="match status" value="1"/>
</dbReference>
<dbReference type="CDD" id="cd00130">
    <property type="entry name" value="PAS"/>
    <property type="match status" value="1"/>
</dbReference>
<evidence type="ECO:0000256" key="7">
    <source>
        <dbReference type="ARBA" id="ARBA00023012"/>
    </source>
</evidence>
<dbReference type="InterPro" id="IPR011712">
    <property type="entry name" value="Sig_transdc_His_kin_sub3_dim/P"/>
</dbReference>
<dbReference type="PROSITE" id="PS50109">
    <property type="entry name" value="HIS_KIN"/>
    <property type="match status" value="1"/>
</dbReference>
<dbReference type="InterPro" id="IPR035965">
    <property type="entry name" value="PAS-like_dom_sf"/>
</dbReference>
<dbReference type="Gene3D" id="3.30.565.10">
    <property type="entry name" value="Histidine kinase-like ATPase, C-terminal domain"/>
    <property type="match status" value="1"/>
</dbReference>
<evidence type="ECO:0000256" key="1">
    <source>
        <dbReference type="ARBA" id="ARBA00004651"/>
    </source>
</evidence>
<evidence type="ECO:0000256" key="9">
    <source>
        <dbReference type="SAM" id="MobiDB-lite"/>
    </source>
</evidence>
<feature type="region of interest" description="Disordered" evidence="9">
    <location>
        <begin position="1"/>
        <end position="25"/>
    </location>
</feature>
<dbReference type="InterPro" id="IPR003018">
    <property type="entry name" value="GAF"/>
</dbReference>
<feature type="domain" description="Histidine kinase" evidence="10">
    <location>
        <begin position="338"/>
        <end position="530"/>
    </location>
</feature>
<evidence type="ECO:0000259" key="11">
    <source>
        <dbReference type="PROSITE" id="PS50112"/>
    </source>
</evidence>
<keyword evidence="8" id="KW-0472">Membrane</keyword>
<gene>
    <name evidence="12" type="ORF">GB881_06260</name>
</gene>
<dbReference type="GO" id="GO:0005886">
    <property type="term" value="C:plasma membrane"/>
    <property type="evidence" value="ECO:0007669"/>
    <property type="project" value="UniProtKB-SubCell"/>
</dbReference>
<dbReference type="InterPro" id="IPR005467">
    <property type="entry name" value="His_kinase_dom"/>
</dbReference>
<evidence type="ECO:0000256" key="5">
    <source>
        <dbReference type="ARBA" id="ARBA00022777"/>
    </source>
</evidence>
<dbReference type="OrthoDB" id="144293at2"/>
<keyword evidence="3" id="KW-0808">Transferase</keyword>
<dbReference type="Gene3D" id="1.20.5.1930">
    <property type="match status" value="1"/>
</dbReference>
<sequence length="530" mass="56565">MSEQLVAEEERPSGEPAGPQAPPRSADVLRALGMDALVEILENTGYGVCVTGENHTWTYLNPAGERIIGATFEELYGRDYLLSFAEHERAALLALEGKQREGDAGFYVNTVQRPDGTELQMTWSGTGVEVDGVELAPAIFHETTSVRRAQREASELGAGAARLAEGGSAGEVLTALVREAVEVTRACGASLLVQGPDGPLRVLASHGLPETFGTAVATSPARLADLPAGTLLTRGRGGFLSDDRERLLAHPPTRPWAESLDGVDWLGATKLPVHGADGEVAGCLVVLLPSRITSPDEAELLLWESLAEQAGSALRADQVRNEISRASTLMERERIARDLHDSVNHALFGLQARAQVVRRALERDDPHLAREAAHDLEDLARQATTEMRALLDELRPQVAAGDLRQQLAVLADVVRHRDGLAVRMSLPGEVLPAFDDATTEHLCRIVGESLHNTVKHAGATAATVTGAVDHRHLTLTVSDDGRGFDTGVGGHVGHGRRTMRERARLCGGDLTVVSRPGQGTTVTVTVPLPA</sequence>
<comment type="caution">
    <text evidence="12">The sequence shown here is derived from an EMBL/GenBank/DDBJ whole genome shotgun (WGS) entry which is preliminary data.</text>
</comment>
<name>A0A6N7EHS0_9MICO</name>
<dbReference type="SMART" id="SM00091">
    <property type="entry name" value="PAS"/>
    <property type="match status" value="1"/>
</dbReference>
<dbReference type="NCBIfam" id="TIGR00229">
    <property type="entry name" value="sensory_box"/>
    <property type="match status" value="1"/>
</dbReference>
<keyword evidence="5" id="KW-0418">Kinase</keyword>
<dbReference type="InterPro" id="IPR000014">
    <property type="entry name" value="PAS"/>
</dbReference>
<comment type="subcellular location">
    <subcellularLocation>
        <location evidence="1">Cell membrane</location>
        <topology evidence="1">Multi-pass membrane protein</topology>
    </subcellularLocation>
</comment>
<dbReference type="InterPro" id="IPR050482">
    <property type="entry name" value="Sensor_HK_TwoCompSys"/>
</dbReference>
<evidence type="ECO:0000313" key="12">
    <source>
        <dbReference type="EMBL" id="MPV36663.1"/>
    </source>
</evidence>
<dbReference type="InterPro" id="IPR029016">
    <property type="entry name" value="GAF-like_dom_sf"/>
</dbReference>
<dbReference type="GO" id="GO:0000155">
    <property type="term" value="F:phosphorelay sensor kinase activity"/>
    <property type="evidence" value="ECO:0007669"/>
    <property type="project" value="InterPro"/>
</dbReference>
<evidence type="ECO:0000313" key="13">
    <source>
        <dbReference type="Proteomes" id="UP000437709"/>
    </source>
</evidence>
<dbReference type="InterPro" id="IPR013767">
    <property type="entry name" value="PAS_fold"/>
</dbReference>
<dbReference type="GO" id="GO:0006355">
    <property type="term" value="P:regulation of DNA-templated transcription"/>
    <property type="evidence" value="ECO:0007669"/>
    <property type="project" value="InterPro"/>
</dbReference>